<keyword evidence="4" id="KW-1185">Reference proteome</keyword>
<evidence type="ECO:0000256" key="1">
    <source>
        <dbReference type="SAM" id="MobiDB-lite"/>
    </source>
</evidence>
<evidence type="ECO:0000313" key="3">
    <source>
        <dbReference type="EMBL" id="GGG46494.1"/>
    </source>
</evidence>
<evidence type="ECO:0000256" key="2">
    <source>
        <dbReference type="SAM" id="Phobius"/>
    </source>
</evidence>
<feature type="region of interest" description="Disordered" evidence="1">
    <location>
        <begin position="50"/>
        <end position="77"/>
    </location>
</feature>
<gene>
    <name evidence="3" type="ORF">GCM10011378_23340</name>
</gene>
<proteinExistence type="predicted"/>
<keyword evidence="2" id="KW-0812">Transmembrane</keyword>
<dbReference type="Proteomes" id="UP000601361">
    <property type="component" value="Unassembled WGS sequence"/>
</dbReference>
<comment type="caution">
    <text evidence="3">The sequence shown here is derived from an EMBL/GenBank/DDBJ whole genome shotgun (WGS) entry which is preliminary data.</text>
</comment>
<name>A0ABQ1WXR7_9BACT</name>
<keyword evidence="2" id="KW-1133">Transmembrane helix</keyword>
<keyword evidence="2" id="KW-0472">Membrane</keyword>
<evidence type="ECO:0000313" key="4">
    <source>
        <dbReference type="Proteomes" id="UP000601361"/>
    </source>
</evidence>
<sequence>MADINIQRKKSSPSPWLLILLVLAVVALGAYFLLRADSATPAAPASVPAKAEAGVPAPPDSSTGAETGPRPSGRDAVGDMAAEAAPVTPEVLASFAQSDATQPQYGREGLRLLTAALVDLVDRDDFRESAIATQRDELTSATARLGEAGTSLRPGYVAATALLQAMQRKGYPELESEINQLTSQAATLSGRSATAQDQEQLRAYLTRAASVVKALHQPPTR</sequence>
<protein>
    <submittedName>
        <fullName evidence="3">Uncharacterized protein</fullName>
    </submittedName>
</protein>
<reference evidence="4" key="1">
    <citation type="journal article" date="2019" name="Int. J. Syst. Evol. Microbiol.">
        <title>The Global Catalogue of Microorganisms (GCM) 10K type strain sequencing project: providing services to taxonomists for standard genome sequencing and annotation.</title>
        <authorList>
            <consortium name="The Broad Institute Genomics Platform"/>
            <consortium name="The Broad Institute Genome Sequencing Center for Infectious Disease"/>
            <person name="Wu L."/>
            <person name="Ma J."/>
        </authorList>
    </citation>
    <scope>NUCLEOTIDE SEQUENCE [LARGE SCALE GENOMIC DNA]</scope>
    <source>
        <strain evidence="4">CGMCC 1.12990</strain>
    </source>
</reference>
<feature type="transmembrane region" description="Helical" evidence="2">
    <location>
        <begin position="16"/>
        <end position="34"/>
    </location>
</feature>
<accession>A0ABQ1WXR7</accession>
<organism evidence="3 4">
    <name type="scientific">Hymenobacter glacieicola</name>
    <dbReference type="NCBI Taxonomy" id="1562124"/>
    <lineage>
        <taxon>Bacteria</taxon>
        <taxon>Pseudomonadati</taxon>
        <taxon>Bacteroidota</taxon>
        <taxon>Cytophagia</taxon>
        <taxon>Cytophagales</taxon>
        <taxon>Hymenobacteraceae</taxon>
        <taxon>Hymenobacter</taxon>
    </lineage>
</organism>
<dbReference type="EMBL" id="BMGS01000005">
    <property type="protein sequence ID" value="GGG46494.1"/>
    <property type="molecule type" value="Genomic_DNA"/>
</dbReference>
<dbReference type="RefSeq" id="WP_188558010.1">
    <property type="nucleotide sequence ID" value="NZ_BMGS01000005.1"/>
</dbReference>